<evidence type="ECO:0000259" key="1">
    <source>
        <dbReference type="Pfam" id="PF13521"/>
    </source>
</evidence>
<dbReference type="InterPro" id="IPR027417">
    <property type="entry name" value="P-loop_NTPase"/>
</dbReference>
<sequence length="177" mass="19553">MHTHFVTISGCSGGGKSTLLAELRARGHSVVEEPGRRIVQQELATAGSALPWVDATAFARLAVRTALADRRAAEAHRGWVFFDRGLIDAAAALEHLTGEPVLQELGTLHRYHRRAFLAPPWPEIYVADAERRHGFEAGVEEYQRLEKAFRALDYDAVLLPKARASERADFVLASLQS</sequence>
<evidence type="ECO:0000313" key="3">
    <source>
        <dbReference type="Proteomes" id="UP000680348"/>
    </source>
</evidence>
<dbReference type="RefSeq" id="WP_188253965.1">
    <property type="nucleotide sequence ID" value="NZ_JABVCF010000003.1"/>
</dbReference>
<dbReference type="EMBL" id="JAGWCR010000003">
    <property type="protein sequence ID" value="MBS3648407.1"/>
    <property type="molecule type" value="Genomic_DNA"/>
</dbReference>
<keyword evidence="3" id="KW-1185">Reference proteome</keyword>
<evidence type="ECO:0000313" key="2">
    <source>
        <dbReference type="EMBL" id="MBS3648407.1"/>
    </source>
</evidence>
<dbReference type="Gene3D" id="3.40.50.300">
    <property type="entry name" value="P-loop containing nucleotide triphosphate hydrolases"/>
    <property type="match status" value="1"/>
</dbReference>
<dbReference type="AlphaFoldDB" id="A0A942I1Q0"/>
<feature type="domain" description="NadR/Ttd14 AAA" evidence="1">
    <location>
        <begin position="6"/>
        <end position="167"/>
    </location>
</feature>
<protein>
    <submittedName>
        <fullName evidence="2">AAA family ATPase</fullName>
    </submittedName>
</protein>
<gene>
    <name evidence="2" type="ORF">KEU06_07165</name>
</gene>
<accession>A0A942I1Q0</accession>
<proteinExistence type="predicted"/>
<dbReference type="InterPro" id="IPR038727">
    <property type="entry name" value="NadR/Ttd14_AAA_dom"/>
</dbReference>
<organism evidence="2 3">
    <name type="scientific">Pseudaminobacter soli</name>
    <name type="common">ex Zhang et al. 2022</name>
    <dbReference type="NCBI Taxonomy" id="2831468"/>
    <lineage>
        <taxon>Bacteria</taxon>
        <taxon>Pseudomonadati</taxon>
        <taxon>Pseudomonadota</taxon>
        <taxon>Alphaproteobacteria</taxon>
        <taxon>Hyphomicrobiales</taxon>
        <taxon>Phyllobacteriaceae</taxon>
        <taxon>Pseudaminobacter</taxon>
    </lineage>
</organism>
<dbReference type="Proteomes" id="UP000680348">
    <property type="component" value="Unassembled WGS sequence"/>
</dbReference>
<name>A0A942I1Q0_9HYPH</name>
<dbReference type="SUPFAM" id="SSF52540">
    <property type="entry name" value="P-loop containing nucleoside triphosphate hydrolases"/>
    <property type="match status" value="1"/>
</dbReference>
<dbReference type="Pfam" id="PF13521">
    <property type="entry name" value="AAA_28"/>
    <property type="match status" value="1"/>
</dbReference>
<reference evidence="2" key="1">
    <citation type="submission" date="2021-04" db="EMBL/GenBank/DDBJ databases">
        <title>Pseudaminobacter soli sp. nov., isolated from paddy soil contaminated by heavy metals.</title>
        <authorList>
            <person name="Zhang K."/>
        </authorList>
    </citation>
    <scope>NUCLEOTIDE SEQUENCE</scope>
    <source>
        <strain evidence="2">19-2017</strain>
    </source>
</reference>
<comment type="caution">
    <text evidence="2">The sequence shown here is derived from an EMBL/GenBank/DDBJ whole genome shotgun (WGS) entry which is preliminary data.</text>
</comment>